<dbReference type="EMBL" id="QRAS01000001">
    <property type="protein sequence ID" value="RDL12051.1"/>
    <property type="molecule type" value="Genomic_DNA"/>
</dbReference>
<protein>
    <submittedName>
        <fullName evidence="2">Uncharacterized protein</fullName>
    </submittedName>
</protein>
<dbReference type="Proteomes" id="UP000254912">
    <property type="component" value="Unassembled WGS sequence"/>
</dbReference>
<dbReference type="KEGG" id="wso:WSWS_00849"/>
<feature type="compositionally biased region" description="Basic and acidic residues" evidence="1">
    <location>
        <begin position="24"/>
        <end position="46"/>
    </location>
</feature>
<dbReference type="InterPro" id="IPR047909">
    <property type="entry name" value="SPJ_0845-like_N"/>
</dbReference>
<evidence type="ECO:0000313" key="3">
    <source>
        <dbReference type="Proteomes" id="UP000254912"/>
    </source>
</evidence>
<comment type="caution">
    <text evidence="2">The sequence shown here is derived from an EMBL/GenBank/DDBJ whole genome shotgun (WGS) entry which is preliminary data.</text>
</comment>
<sequence>MGLQSKRQDNLEREFEGFVFPDLNDSKKDDFLGKKTADPLKSTEEK</sequence>
<reference evidence="2 3" key="1">
    <citation type="submission" date="2018-07" db="EMBL/GenBank/DDBJ databases">
        <title>Genomic Encyclopedia of Type Strains, Phase III (KMG-III): the genomes of soil and plant-associated and newly described type strains.</title>
        <authorList>
            <person name="Whitman W."/>
        </authorList>
    </citation>
    <scope>NUCLEOTIDE SEQUENCE [LARGE SCALE GENOMIC DNA]</scope>
    <source>
        <strain evidence="2 3">CECT 7031</strain>
    </source>
</reference>
<keyword evidence="3" id="KW-1185">Reference proteome</keyword>
<dbReference type="RefSeq" id="WP_164699429.1">
    <property type="nucleotide sequence ID" value="NZ_BJYO01000002.1"/>
</dbReference>
<dbReference type="GeneID" id="94546828"/>
<name>A0A288QWH6_9LACO</name>
<feature type="region of interest" description="Disordered" evidence="1">
    <location>
        <begin position="21"/>
        <end position="46"/>
    </location>
</feature>
<dbReference type="AlphaFoldDB" id="A0A288QWH6"/>
<evidence type="ECO:0000256" key="1">
    <source>
        <dbReference type="SAM" id="MobiDB-lite"/>
    </source>
</evidence>
<dbReference type="NCBIfam" id="NF040897">
    <property type="entry name" value="SPJ_0845_Nterm"/>
    <property type="match status" value="1"/>
</dbReference>
<gene>
    <name evidence="2" type="ORF">DFP99_0477</name>
</gene>
<organism evidence="2 3">
    <name type="scientific">Weissella soli</name>
    <dbReference type="NCBI Taxonomy" id="155866"/>
    <lineage>
        <taxon>Bacteria</taxon>
        <taxon>Bacillati</taxon>
        <taxon>Bacillota</taxon>
        <taxon>Bacilli</taxon>
        <taxon>Lactobacillales</taxon>
        <taxon>Lactobacillaceae</taxon>
        <taxon>Weissella</taxon>
    </lineage>
</organism>
<evidence type="ECO:0000313" key="2">
    <source>
        <dbReference type="EMBL" id="RDL12051.1"/>
    </source>
</evidence>
<accession>A0A288QWH6</accession>
<proteinExistence type="predicted"/>